<name>A0A7D9EXE1_PARCT</name>
<sequence length="514" mass="58564">MKRRSTLLFFSIFLVTFVFICWNIYMGSNYTTVPPGLQENAHASLSPNNFIGFNMGSKYTTVPPGLQENAHASLSPNNLIGFNMGSNYTTVPPVLQENAHASLSPNNFTGFKFDTTTSLVQETQSASSILLFIRMSGKREDHKVRFYCNMLKTVVLFWPPSLGKTIIVLDKESEEDHKFGAQLSNQIREHFPSYTFEVGYEPLPRDGTILDFPGQRKPPGYNRQLWSSFLIDLYTNDDIVAWLDTDSPFLLPVTMPTIMTDGKVRILGSTCTMGISWVKSWAETTKKAIGFPQLADFMTYFPVYMYRDTFTRCREYILKRFNTDNFEKAFKKFYHTGTGYISPVSVVISYAWYFEKDRYNWNLQICGDLNTYNNRLPSGHKIQPEHVKDVLTQPQTAYHGPLNADDFYAKAIPITFCLAQAAAGRKPAMCEKHPSSEINYLLNLFKADMHSIRKSDPHPCTGNFTKSCLDILERHIKKIGGEIKTNSRRIEWEDFEKVDTLARVAGVTCPAHPV</sequence>
<reference evidence="1" key="1">
    <citation type="submission" date="2020-04" db="EMBL/GenBank/DDBJ databases">
        <authorList>
            <person name="Alioto T."/>
            <person name="Alioto T."/>
            <person name="Gomez Garrido J."/>
        </authorList>
    </citation>
    <scope>NUCLEOTIDE SEQUENCE</scope>
    <source>
        <strain evidence="1">A484AB</strain>
    </source>
</reference>
<dbReference type="AlphaFoldDB" id="A0A7D9EXE1"/>
<keyword evidence="2" id="KW-1185">Reference proteome</keyword>
<dbReference type="OrthoDB" id="5981348at2759"/>
<organism evidence="1 2">
    <name type="scientific">Paramuricea clavata</name>
    <name type="common">Red gorgonian</name>
    <name type="synonym">Violescent sea-whip</name>
    <dbReference type="NCBI Taxonomy" id="317549"/>
    <lineage>
        <taxon>Eukaryota</taxon>
        <taxon>Metazoa</taxon>
        <taxon>Cnidaria</taxon>
        <taxon>Anthozoa</taxon>
        <taxon>Octocorallia</taxon>
        <taxon>Malacalcyonacea</taxon>
        <taxon>Plexauridae</taxon>
        <taxon>Paramuricea</taxon>
    </lineage>
</organism>
<accession>A0A7D9EXE1</accession>
<evidence type="ECO:0000313" key="2">
    <source>
        <dbReference type="Proteomes" id="UP001152795"/>
    </source>
</evidence>
<gene>
    <name evidence="1" type="ORF">PACLA_8A087862</name>
</gene>
<dbReference type="Proteomes" id="UP001152795">
    <property type="component" value="Unassembled WGS sequence"/>
</dbReference>
<evidence type="ECO:0000313" key="1">
    <source>
        <dbReference type="EMBL" id="CAB4018740.1"/>
    </source>
</evidence>
<proteinExistence type="predicted"/>
<dbReference type="EMBL" id="CACRXK020010146">
    <property type="protein sequence ID" value="CAB4018740.1"/>
    <property type="molecule type" value="Genomic_DNA"/>
</dbReference>
<protein>
    <submittedName>
        <fullName evidence="1">Uncharacterized protein</fullName>
    </submittedName>
</protein>
<comment type="caution">
    <text evidence="1">The sequence shown here is derived from an EMBL/GenBank/DDBJ whole genome shotgun (WGS) entry which is preliminary data.</text>
</comment>